<dbReference type="AlphaFoldDB" id="A0A136JJZ8"/>
<dbReference type="GO" id="GO:0004674">
    <property type="term" value="F:protein serine/threonine kinase activity"/>
    <property type="evidence" value="ECO:0007669"/>
    <property type="project" value="UniProtKB-KW"/>
</dbReference>
<dbReference type="PROSITE" id="PS00108">
    <property type="entry name" value="PROTEIN_KINASE_ST"/>
    <property type="match status" value="1"/>
</dbReference>
<comment type="similarity">
    <text evidence="1">Belongs to the protein kinase superfamily. CAMK Ser/Thr protein kinase family. CHEK2 subfamily.</text>
</comment>
<feature type="domain" description="Protein kinase" evidence="8">
    <location>
        <begin position="168"/>
        <end position="326"/>
    </location>
</feature>
<dbReference type="GO" id="GO:0051598">
    <property type="term" value="P:meiotic recombination checkpoint signaling"/>
    <property type="evidence" value="ECO:0007669"/>
    <property type="project" value="TreeGrafter"/>
</dbReference>
<dbReference type="PANTHER" id="PTHR44167:SF24">
    <property type="entry name" value="SERINE_THREONINE-PROTEIN KINASE CHK2"/>
    <property type="match status" value="1"/>
</dbReference>
<evidence type="ECO:0000256" key="4">
    <source>
        <dbReference type="ARBA" id="ARBA00022777"/>
    </source>
</evidence>
<organism evidence="9 10">
    <name type="scientific">Microdochium bolleyi</name>
    <dbReference type="NCBI Taxonomy" id="196109"/>
    <lineage>
        <taxon>Eukaryota</taxon>
        <taxon>Fungi</taxon>
        <taxon>Dikarya</taxon>
        <taxon>Ascomycota</taxon>
        <taxon>Pezizomycotina</taxon>
        <taxon>Sordariomycetes</taxon>
        <taxon>Xylariomycetidae</taxon>
        <taxon>Xylariales</taxon>
        <taxon>Microdochiaceae</taxon>
        <taxon>Microdochium</taxon>
    </lineage>
</organism>
<dbReference type="Pfam" id="PF00498">
    <property type="entry name" value="FHA"/>
    <property type="match status" value="1"/>
</dbReference>
<dbReference type="SUPFAM" id="SSF49879">
    <property type="entry name" value="SMAD/FHA domain"/>
    <property type="match status" value="1"/>
</dbReference>
<dbReference type="GO" id="GO:0005737">
    <property type="term" value="C:cytoplasm"/>
    <property type="evidence" value="ECO:0007669"/>
    <property type="project" value="TreeGrafter"/>
</dbReference>
<dbReference type="Pfam" id="PF00069">
    <property type="entry name" value="Pkinase"/>
    <property type="match status" value="1"/>
</dbReference>
<comment type="catalytic activity">
    <reaction evidence="6">
        <text>L-seryl-[protein] + ATP = O-phospho-L-seryl-[protein] + ADP + H(+)</text>
        <dbReference type="Rhea" id="RHEA:17989"/>
        <dbReference type="Rhea" id="RHEA-COMP:9863"/>
        <dbReference type="Rhea" id="RHEA-COMP:11604"/>
        <dbReference type="ChEBI" id="CHEBI:15378"/>
        <dbReference type="ChEBI" id="CHEBI:29999"/>
        <dbReference type="ChEBI" id="CHEBI:30616"/>
        <dbReference type="ChEBI" id="CHEBI:83421"/>
        <dbReference type="ChEBI" id="CHEBI:456216"/>
        <dbReference type="EC" id="2.7.11.1"/>
    </reaction>
</comment>
<reference evidence="10" key="1">
    <citation type="submission" date="2016-02" db="EMBL/GenBank/DDBJ databases">
        <title>Draft genome sequence of Microdochium bolleyi, a fungal endophyte of beachgrass.</title>
        <authorList>
            <consortium name="DOE Joint Genome Institute"/>
            <person name="David A.S."/>
            <person name="May G."/>
            <person name="Haridas S."/>
            <person name="Lim J."/>
            <person name="Wang M."/>
            <person name="Labutti K."/>
            <person name="Lipzen A."/>
            <person name="Barry K."/>
            <person name="Grigoriev I.V."/>
        </authorList>
    </citation>
    <scope>NUCLEOTIDE SEQUENCE [LARGE SCALE GENOMIC DNA]</scope>
    <source>
        <strain evidence="10">J235TASD1</strain>
    </source>
</reference>
<accession>A0A136JJZ8</accession>
<evidence type="ECO:0000256" key="5">
    <source>
        <dbReference type="ARBA" id="ARBA00047899"/>
    </source>
</evidence>
<dbReference type="PROSITE" id="PS50006">
    <property type="entry name" value="FHA_DOMAIN"/>
    <property type="match status" value="1"/>
</dbReference>
<evidence type="ECO:0000313" key="10">
    <source>
        <dbReference type="Proteomes" id="UP000070501"/>
    </source>
</evidence>
<dbReference type="PROSITE" id="PS50011">
    <property type="entry name" value="PROTEIN_KINASE_DOM"/>
    <property type="match status" value="1"/>
</dbReference>
<dbReference type="InParanoid" id="A0A136JJZ8"/>
<feature type="domain" description="FHA" evidence="7">
    <location>
        <begin position="67"/>
        <end position="111"/>
    </location>
</feature>
<dbReference type="Gene3D" id="1.10.510.10">
    <property type="entry name" value="Transferase(Phosphotransferase) domain 1"/>
    <property type="match status" value="1"/>
</dbReference>
<keyword evidence="10" id="KW-1185">Reference proteome</keyword>
<dbReference type="Gene3D" id="2.60.200.20">
    <property type="match status" value="1"/>
</dbReference>
<comment type="catalytic activity">
    <reaction evidence="5">
        <text>L-threonyl-[protein] + ATP = O-phospho-L-threonyl-[protein] + ADP + H(+)</text>
        <dbReference type="Rhea" id="RHEA:46608"/>
        <dbReference type="Rhea" id="RHEA-COMP:11060"/>
        <dbReference type="Rhea" id="RHEA-COMP:11605"/>
        <dbReference type="ChEBI" id="CHEBI:15378"/>
        <dbReference type="ChEBI" id="CHEBI:30013"/>
        <dbReference type="ChEBI" id="CHEBI:30616"/>
        <dbReference type="ChEBI" id="CHEBI:61977"/>
        <dbReference type="ChEBI" id="CHEBI:456216"/>
        <dbReference type="EC" id="2.7.11.1"/>
    </reaction>
</comment>
<dbReference type="GO" id="GO:0005634">
    <property type="term" value="C:nucleus"/>
    <property type="evidence" value="ECO:0007669"/>
    <property type="project" value="TreeGrafter"/>
</dbReference>
<evidence type="ECO:0000256" key="6">
    <source>
        <dbReference type="ARBA" id="ARBA00048679"/>
    </source>
</evidence>
<proteinExistence type="inferred from homology"/>
<dbReference type="GO" id="GO:0005524">
    <property type="term" value="F:ATP binding"/>
    <property type="evidence" value="ECO:0007669"/>
    <property type="project" value="InterPro"/>
</dbReference>
<sequence length="326" mass="37398">MASELVIARLDCVQNDDRLPGFQPAGDGLSHNNTPGEPDTDQFWQRRLHFSVHAKEIINVVIDNCYVSRQHFEIYSVIYDNTESSGRGELPMVYVRDCQSLEGTFVNGCCIGSKAQGHTPGYLLSHGDVITIAPYWEFHVELWSSPSRLHTFSELQIQEMHRFRDRYVITDRRLGKGSVGSVYLAFDVRGNRQVACKIHNLDELRESRYQKHMIRRVIDESDILGKIRHPNILHFEYAFRSRHTLYTFIELATGGDLFSTVLFYNESVPPQLAQLIIYQIVRAVRHLHRHHLTHRDLKPENIFFADGPSGKGRAIVGDLGFATSIH</sequence>
<dbReference type="SMART" id="SM00220">
    <property type="entry name" value="S_TKc"/>
    <property type="match status" value="1"/>
</dbReference>
<dbReference type="PANTHER" id="PTHR44167">
    <property type="entry name" value="OVARIAN-SPECIFIC SERINE/THREONINE-PROTEIN KINASE LOK-RELATED"/>
    <property type="match status" value="1"/>
</dbReference>
<dbReference type="InterPro" id="IPR008271">
    <property type="entry name" value="Ser/Thr_kinase_AS"/>
</dbReference>
<dbReference type="Proteomes" id="UP000070501">
    <property type="component" value="Unassembled WGS sequence"/>
</dbReference>
<dbReference type="STRING" id="196109.A0A136JJZ8"/>
<dbReference type="EMBL" id="KQ964245">
    <property type="protein sequence ID" value="KXJ97462.1"/>
    <property type="molecule type" value="Genomic_DNA"/>
</dbReference>
<dbReference type="SUPFAM" id="SSF56112">
    <property type="entry name" value="Protein kinase-like (PK-like)"/>
    <property type="match status" value="1"/>
</dbReference>
<dbReference type="InterPro" id="IPR000253">
    <property type="entry name" value="FHA_dom"/>
</dbReference>
<evidence type="ECO:0000259" key="7">
    <source>
        <dbReference type="PROSITE" id="PS50006"/>
    </source>
</evidence>
<keyword evidence="4 9" id="KW-0808">Transferase</keyword>
<evidence type="ECO:0000313" key="9">
    <source>
        <dbReference type="EMBL" id="KXJ97462.1"/>
    </source>
</evidence>
<evidence type="ECO:0000256" key="1">
    <source>
        <dbReference type="ARBA" id="ARBA00005575"/>
    </source>
</evidence>
<dbReference type="EC" id="2.7.11.1" evidence="2"/>
<keyword evidence="3" id="KW-0723">Serine/threonine-protein kinase</keyword>
<gene>
    <name evidence="9" type="ORF">Micbo1qcDRAFT_200150</name>
</gene>
<evidence type="ECO:0000256" key="3">
    <source>
        <dbReference type="ARBA" id="ARBA00022527"/>
    </source>
</evidence>
<evidence type="ECO:0000259" key="8">
    <source>
        <dbReference type="PROSITE" id="PS50011"/>
    </source>
</evidence>
<dbReference type="InterPro" id="IPR008984">
    <property type="entry name" value="SMAD_FHA_dom_sf"/>
</dbReference>
<dbReference type="InterPro" id="IPR000719">
    <property type="entry name" value="Prot_kinase_dom"/>
</dbReference>
<dbReference type="OrthoDB" id="74764at2759"/>
<dbReference type="InterPro" id="IPR011009">
    <property type="entry name" value="Kinase-like_dom_sf"/>
</dbReference>
<name>A0A136JJZ8_9PEZI</name>
<protein>
    <recommendedName>
        <fullName evidence="2">non-specific serine/threonine protein kinase</fullName>
        <ecNumber evidence="2">2.7.11.1</ecNumber>
    </recommendedName>
</protein>
<evidence type="ECO:0000256" key="2">
    <source>
        <dbReference type="ARBA" id="ARBA00012513"/>
    </source>
</evidence>
<keyword evidence="4 9" id="KW-0418">Kinase</keyword>